<evidence type="ECO:0000256" key="3">
    <source>
        <dbReference type="ARBA" id="ARBA00022833"/>
    </source>
</evidence>
<dbReference type="OrthoDB" id="3558563at2759"/>
<dbReference type="EMBL" id="QKRW01000026">
    <property type="protein sequence ID" value="RAL62182.1"/>
    <property type="molecule type" value="Genomic_DNA"/>
</dbReference>
<dbReference type="Pfam" id="PF03184">
    <property type="entry name" value="DDE_1"/>
    <property type="match status" value="1"/>
</dbReference>
<dbReference type="PROSITE" id="PS01360">
    <property type="entry name" value="ZF_MYND_1"/>
    <property type="match status" value="1"/>
</dbReference>
<keyword evidence="4" id="KW-0238">DNA-binding</keyword>
<evidence type="ECO:0000256" key="7">
    <source>
        <dbReference type="SAM" id="MobiDB-lite"/>
    </source>
</evidence>
<dbReference type="Gene3D" id="3.30.420.10">
    <property type="entry name" value="Ribonuclease H-like superfamily/Ribonuclease H"/>
    <property type="match status" value="1"/>
</dbReference>
<feature type="region of interest" description="Disordered" evidence="7">
    <location>
        <begin position="624"/>
        <end position="645"/>
    </location>
</feature>
<dbReference type="PROSITE" id="PS50865">
    <property type="entry name" value="ZF_MYND_2"/>
    <property type="match status" value="1"/>
</dbReference>
<dbReference type="InterPro" id="IPR002893">
    <property type="entry name" value="Znf_MYND"/>
</dbReference>
<feature type="domain" description="HTH CENPB-type" evidence="9">
    <location>
        <begin position="285"/>
        <end position="366"/>
    </location>
</feature>
<evidence type="ECO:0000256" key="2">
    <source>
        <dbReference type="ARBA" id="ARBA00022771"/>
    </source>
</evidence>
<keyword evidence="2 5" id="KW-0863">Zinc-finger</keyword>
<organism evidence="10 11">
    <name type="scientific">Monilinia fructigena</name>
    <dbReference type="NCBI Taxonomy" id="38457"/>
    <lineage>
        <taxon>Eukaryota</taxon>
        <taxon>Fungi</taxon>
        <taxon>Dikarya</taxon>
        <taxon>Ascomycota</taxon>
        <taxon>Pezizomycotina</taxon>
        <taxon>Leotiomycetes</taxon>
        <taxon>Helotiales</taxon>
        <taxon>Sclerotiniaceae</taxon>
        <taxon>Monilinia</taxon>
    </lineage>
</organism>
<dbReference type="InterPro" id="IPR050863">
    <property type="entry name" value="CenT-Element_Derived"/>
</dbReference>
<keyword evidence="11" id="KW-1185">Reference proteome</keyword>
<sequence>MINNTAPKDTFSPLFGLRHQYPGLYGAGEDTEPSSKDLGHAVLVDCCEFIQDRDFQKNKCVDRVIADGARHDLNTAARNDWYGPIIIRSANRYDNASWNTITKKRRQQVAGVQRMTDEDSYYRDIEIEDFHFAINHFDGIWRWLGYSPRLEKGEEDWRNEQFLESKQHLNINPYQNYSGRYLNLEMDAESPGWGLPNAQDSFDTVLMKDFRLQENEHPEQTVIVARERFMREWVCKEGFEKFLEAFKAAKVGAGLTEWENVTSPFNQIPKSTLTNRMAGRQSRSQSHESFQKLSNAEEKTLVRWISRLTATGYPATPGLLKEMAQEILNQRVIFASSSTPPSFQSNHIGQRWIYRFLDRYPKLKGIYSRKLESARHKEATFETISAWYSTFQARIEERHYELKNIYNMDEIGYAVGETESTRIIVDSTLKSNWKVTAGKQEWITVLECVNADGGSLPPMIIFKAQNTNTAWIPTNTPPNWYFSTSNSGWTSNSHGFEWICKVFEPESRKISGDQPRLLIMDGHSSHITGSLIAFCIEKEIDLLILPPHCSHLLQPLDVGVYGPMKRYHAQEVDRYSRAGIQRIQRSDWVQLFQKIRGKGLTCQNIKSGWKGAGLNPFSPRQVLNNLPTPLLPPPSTPNTPANPEDLDLSLLNSSPPNDIELRQANKVFNSALSANNLPTSPVQRYAKRITHQIESLNAENAILRKELQEYKELLETRKKRKNGKRIKLKGEFVFSTEEVLKIIEEAEQTPLPKRRRGRPSKRQIDQVEEEMEEEEDSDSSVGSVIVVDHPVASPQPSLIVRCASCNEDDAKKMCAGCKTISYCKEQCQTDDWKLHKLVCKPYVEFINNVPRPKKEDEGSFKLAIFIPVDEKHPKFFWLETCEDVSENLSTLEIGSRQMISEYLDFEQTESCTSTVRINQQLLQSFPDEARYIQARQLEIEIIPFYVLQCSMSLLNKCAKKLANNRMIFGWRGPIVVVHRIPETRSIGDIQPSDIRIIADWFSHWKPLKMPDFYTRYTFEGATDEVRILEQLHYVAESTAPKVSTVIVRCDGGTGILKELKYENIDLPLIDSIFLYQETHCTKALGIPLITHKYTEPYDKLEDVDLTAPHLWTIVPHRNPELPFLHLTIDPEDSSWGTWLIARKDQRCINAHQVEAIANYFRRVVYVKMGDLIHQFNGTPSTADKKRVTNALLNREAFEEYFEKF</sequence>
<dbReference type="PROSITE" id="PS51253">
    <property type="entry name" value="HTH_CENPB"/>
    <property type="match status" value="1"/>
</dbReference>
<dbReference type="Pfam" id="PF03221">
    <property type="entry name" value="HTH_Tnp_Tc5"/>
    <property type="match status" value="1"/>
</dbReference>
<dbReference type="Pfam" id="PF01753">
    <property type="entry name" value="zf-MYND"/>
    <property type="match status" value="1"/>
</dbReference>
<dbReference type="SMART" id="SM00674">
    <property type="entry name" value="CENPB"/>
    <property type="match status" value="1"/>
</dbReference>
<dbReference type="GO" id="GO:0008270">
    <property type="term" value="F:zinc ion binding"/>
    <property type="evidence" value="ECO:0007669"/>
    <property type="project" value="UniProtKB-KW"/>
</dbReference>
<dbReference type="PANTHER" id="PTHR19303">
    <property type="entry name" value="TRANSPOSON"/>
    <property type="match status" value="1"/>
</dbReference>
<name>A0A395IPI0_9HELO</name>
<keyword evidence="6" id="KW-0175">Coiled coil</keyword>
<dbReference type="GO" id="GO:0005634">
    <property type="term" value="C:nucleus"/>
    <property type="evidence" value="ECO:0007669"/>
    <property type="project" value="TreeGrafter"/>
</dbReference>
<feature type="compositionally biased region" description="Acidic residues" evidence="7">
    <location>
        <begin position="766"/>
        <end position="778"/>
    </location>
</feature>
<dbReference type="SUPFAM" id="SSF144232">
    <property type="entry name" value="HIT/MYND zinc finger-like"/>
    <property type="match status" value="1"/>
</dbReference>
<dbReference type="Proteomes" id="UP000249056">
    <property type="component" value="Unassembled WGS sequence"/>
</dbReference>
<accession>A0A395IPI0</accession>
<feature type="domain" description="MYND-type" evidence="8">
    <location>
        <begin position="802"/>
        <end position="839"/>
    </location>
</feature>
<dbReference type="InterPro" id="IPR004875">
    <property type="entry name" value="DDE_SF_endonuclease_dom"/>
</dbReference>
<proteinExistence type="predicted"/>
<evidence type="ECO:0000313" key="10">
    <source>
        <dbReference type="EMBL" id="RAL62182.1"/>
    </source>
</evidence>
<feature type="coiled-coil region" evidence="6">
    <location>
        <begin position="686"/>
        <end position="720"/>
    </location>
</feature>
<dbReference type="InterPro" id="IPR036397">
    <property type="entry name" value="RNaseH_sf"/>
</dbReference>
<comment type="caution">
    <text evidence="10">The sequence shown here is derived from an EMBL/GenBank/DDBJ whole genome shotgun (WGS) entry which is preliminary data.</text>
</comment>
<dbReference type="GO" id="GO:0003677">
    <property type="term" value="F:DNA binding"/>
    <property type="evidence" value="ECO:0007669"/>
    <property type="project" value="UniProtKB-KW"/>
</dbReference>
<dbReference type="AlphaFoldDB" id="A0A395IPI0"/>
<dbReference type="PANTHER" id="PTHR19303:SF74">
    <property type="entry name" value="POGO TRANSPOSABLE ELEMENT WITH KRAB DOMAIN"/>
    <property type="match status" value="1"/>
</dbReference>
<keyword evidence="1" id="KW-0479">Metal-binding</keyword>
<reference evidence="10 11" key="1">
    <citation type="submission" date="2018-06" db="EMBL/GenBank/DDBJ databases">
        <title>Genome Sequence of the Brown Rot Fungal Pathogen Monilinia fructigena.</title>
        <authorList>
            <person name="Landi L."/>
            <person name="De Miccolis Angelini R.M."/>
            <person name="Pollastro S."/>
            <person name="Abate D."/>
            <person name="Faretra F."/>
            <person name="Romanazzi G."/>
        </authorList>
    </citation>
    <scope>NUCLEOTIDE SEQUENCE [LARGE SCALE GENOMIC DNA]</scope>
    <source>
        <strain evidence="10 11">Mfrg269</strain>
    </source>
</reference>
<evidence type="ECO:0000259" key="9">
    <source>
        <dbReference type="PROSITE" id="PS51253"/>
    </source>
</evidence>
<dbReference type="InterPro" id="IPR006600">
    <property type="entry name" value="HTH_CenpB_DNA-bd_dom"/>
</dbReference>
<evidence type="ECO:0000259" key="8">
    <source>
        <dbReference type="PROSITE" id="PS50865"/>
    </source>
</evidence>
<protein>
    <submittedName>
        <fullName evidence="10">Uncharacterized protein</fullName>
    </submittedName>
</protein>
<evidence type="ECO:0000313" key="11">
    <source>
        <dbReference type="Proteomes" id="UP000249056"/>
    </source>
</evidence>
<evidence type="ECO:0000256" key="6">
    <source>
        <dbReference type="SAM" id="Coils"/>
    </source>
</evidence>
<evidence type="ECO:0000256" key="1">
    <source>
        <dbReference type="ARBA" id="ARBA00022723"/>
    </source>
</evidence>
<gene>
    <name evidence="10" type="ORF">DID88_002666</name>
</gene>
<evidence type="ECO:0000256" key="5">
    <source>
        <dbReference type="PROSITE-ProRule" id="PRU00134"/>
    </source>
</evidence>
<feature type="region of interest" description="Disordered" evidence="7">
    <location>
        <begin position="750"/>
        <end position="780"/>
    </location>
</feature>
<dbReference type="Gene3D" id="6.10.140.2220">
    <property type="match status" value="1"/>
</dbReference>
<evidence type="ECO:0000256" key="4">
    <source>
        <dbReference type="ARBA" id="ARBA00023125"/>
    </source>
</evidence>
<keyword evidence="3" id="KW-0862">Zinc</keyword>
<feature type="compositionally biased region" description="Basic residues" evidence="7">
    <location>
        <begin position="752"/>
        <end position="761"/>
    </location>
</feature>